<dbReference type="Proteomes" id="UP000187735">
    <property type="component" value="Chromosome"/>
</dbReference>
<dbReference type="AlphaFoldDB" id="A0A1P8WDI9"/>
<gene>
    <name evidence="1" type="ORF">Fuma_01737</name>
</gene>
<keyword evidence="2" id="KW-1185">Reference proteome</keyword>
<protein>
    <submittedName>
        <fullName evidence="1">Uncharacterized protein</fullName>
    </submittedName>
</protein>
<dbReference type="EMBL" id="CP017641">
    <property type="protein sequence ID" value="APZ92132.1"/>
    <property type="molecule type" value="Genomic_DNA"/>
</dbReference>
<accession>A0A1P8WDI9</accession>
<sequence length="89" mass="10266">MVLSEIAETAATMAFEDRAETGFVPLFPIRVRNMIFDESIKFDTPTDEVPRGWNPSLRQVQEWSQRIQAANDERNRRLKVEGQEVERGG</sequence>
<organism evidence="1 2">
    <name type="scientific">Fuerstiella marisgermanici</name>
    <dbReference type="NCBI Taxonomy" id="1891926"/>
    <lineage>
        <taxon>Bacteria</taxon>
        <taxon>Pseudomonadati</taxon>
        <taxon>Planctomycetota</taxon>
        <taxon>Planctomycetia</taxon>
        <taxon>Planctomycetales</taxon>
        <taxon>Planctomycetaceae</taxon>
        <taxon>Fuerstiella</taxon>
    </lineage>
</organism>
<proteinExistence type="predicted"/>
<evidence type="ECO:0000313" key="2">
    <source>
        <dbReference type="Proteomes" id="UP000187735"/>
    </source>
</evidence>
<dbReference type="KEGG" id="fmr:Fuma_01737"/>
<name>A0A1P8WDI9_9PLAN</name>
<evidence type="ECO:0000313" key="1">
    <source>
        <dbReference type="EMBL" id="APZ92132.1"/>
    </source>
</evidence>
<reference evidence="1 2" key="1">
    <citation type="journal article" date="2016" name="Front. Microbiol.">
        <title>Fuerstia marisgermanicae gen. nov., sp. nov., an Unusual Member of the Phylum Planctomycetes from the German Wadden Sea.</title>
        <authorList>
            <person name="Kohn T."/>
            <person name="Heuer A."/>
            <person name="Jogler M."/>
            <person name="Vollmers J."/>
            <person name="Boedeker C."/>
            <person name="Bunk B."/>
            <person name="Rast P."/>
            <person name="Borchert D."/>
            <person name="Glockner I."/>
            <person name="Freese H.M."/>
            <person name="Klenk H.P."/>
            <person name="Overmann J."/>
            <person name="Kaster A.K."/>
            <person name="Rohde M."/>
            <person name="Wiegand S."/>
            <person name="Jogler C."/>
        </authorList>
    </citation>
    <scope>NUCLEOTIDE SEQUENCE [LARGE SCALE GENOMIC DNA]</scope>
    <source>
        <strain evidence="1 2">NH11</strain>
    </source>
</reference>
<dbReference type="STRING" id="1891926.Fuma_01737"/>